<dbReference type="AlphaFoldDB" id="A0A4Y3PKI7"/>
<evidence type="ECO:0000313" key="4">
    <source>
        <dbReference type="EMBL" id="GEB30971.1"/>
    </source>
</evidence>
<dbReference type="EMBL" id="BJMH01000002">
    <property type="protein sequence ID" value="GEB30971.1"/>
    <property type="molecule type" value="Genomic_DNA"/>
</dbReference>
<organism evidence="4 5">
    <name type="scientific">Brevibacillus parabrevis</name>
    <dbReference type="NCBI Taxonomy" id="54914"/>
    <lineage>
        <taxon>Bacteria</taxon>
        <taxon>Bacillati</taxon>
        <taxon>Bacillota</taxon>
        <taxon>Bacilli</taxon>
        <taxon>Bacillales</taxon>
        <taxon>Paenibacillaceae</taxon>
        <taxon>Brevibacillus</taxon>
    </lineage>
</organism>
<dbReference type="GeneID" id="87612753"/>
<accession>A0A4Y3PKI7</accession>
<comment type="caution">
    <text evidence="4">The sequence shown here is derived from an EMBL/GenBank/DDBJ whole genome shotgun (WGS) entry which is preliminary data.</text>
</comment>
<proteinExistence type="predicted"/>
<dbReference type="GO" id="GO:0004869">
    <property type="term" value="F:cysteine-type endopeptidase inhibitor activity"/>
    <property type="evidence" value="ECO:0007669"/>
    <property type="project" value="UniProtKB-KW"/>
</dbReference>
<name>A0A4Y3PKI7_BREPA</name>
<dbReference type="InterPro" id="IPR052781">
    <property type="entry name" value="Cys_protease_inhibitor_I42"/>
</dbReference>
<dbReference type="Gene3D" id="2.60.40.2020">
    <property type="match status" value="1"/>
</dbReference>
<dbReference type="PANTHER" id="PTHR36530">
    <property type="entry name" value="INHIBITOR OF CYSTEINE PEPTIDASE"/>
    <property type="match status" value="1"/>
</dbReference>
<keyword evidence="1" id="KW-0646">Protease inhibitor</keyword>
<dbReference type="SUPFAM" id="SSF141066">
    <property type="entry name" value="ICP-like"/>
    <property type="match status" value="1"/>
</dbReference>
<evidence type="ECO:0000259" key="3">
    <source>
        <dbReference type="Pfam" id="PF09394"/>
    </source>
</evidence>
<dbReference type="InterPro" id="IPR018990">
    <property type="entry name" value="Prot_inh_I42_chagasin"/>
</dbReference>
<feature type="domain" description="Proteinase inhibitor I42 chagasin" evidence="3">
    <location>
        <begin position="11"/>
        <end position="95"/>
    </location>
</feature>
<dbReference type="Pfam" id="PF09394">
    <property type="entry name" value="Inhibitor_I42"/>
    <property type="match status" value="1"/>
</dbReference>
<protein>
    <recommendedName>
        <fullName evidence="3">Proteinase inhibitor I42 chagasin domain-containing protein</fullName>
    </recommendedName>
</protein>
<keyword evidence="2" id="KW-0789">Thiol protease inhibitor</keyword>
<dbReference type="Proteomes" id="UP000316882">
    <property type="component" value="Unassembled WGS sequence"/>
</dbReference>
<dbReference type="InterPro" id="IPR036331">
    <property type="entry name" value="Chagasin-like_sf"/>
</dbReference>
<evidence type="ECO:0000313" key="5">
    <source>
        <dbReference type="Proteomes" id="UP000316882"/>
    </source>
</evidence>
<dbReference type="PANTHER" id="PTHR36530:SF1">
    <property type="entry name" value="AMOEBIASIN-1"/>
    <property type="match status" value="1"/>
</dbReference>
<reference evidence="4 5" key="1">
    <citation type="submission" date="2019-06" db="EMBL/GenBank/DDBJ databases">
        <title>Whole genome shotgun sequence of Brevibacillus parabrevis NBRC 12334.</title>
        <authorList>
            <person name="Hosoyama A."/>
            <person name="Uohara A."/>
            <person name="Ohji S."/>
            <person name="Ichikawa N."/>
        </authorList>
    </citation>
    <scope>NUCLEOTIDE SEQUENCE [LARGE SCALE GENOMIC DNA]</scope>
    <source>
        <strain evidence="4 5">NBRC 12334</strain>
    </source>
</reference>
<dbReference type="RefSeq" id="WP_122965179.1">
    <property type="nucleotide sequence ID" value="NZ_BJMH01000002.1"/>
</dbReference>
<sequence length="102" mass="11407">MALSSTFTLQVQSGHVFPIALEANPTTGYQWALSNPVDERFLVFQSTEFVPPAQAARIGQGGHQRFAFRAINRGVTTLSFKYCRPWDQSDCASFVFYIVTIV</sequence>
<gene>
    <name evidence="4" type="ORF">BPA01_05510</name>
</gene>
<evidence type="ECO:0000256" key="2">
    <source>
        <dbReference type="ARBA" id="ARBA00022704"/>
    </source>
</evidence>
<evidence type="ECO:0000256" key="1">
    <source>
        <dbReference type="ARBA" id="ARBA00022690"/>
    </source>
</evidence>
<keyword evidence="5" id="KW-1185">Reference proteome</keyword>